<dbReference type="Proteomes" id="UP001237642">
    <property type="component" value="Unassembled WGS sequence"/>
</dbReference>
<gene>
    <name evidence="1" type="ORF">POM88_020999</name>
</gene>
<reference evidence="1" key="1">
    <citation type="submission" date="2023-02" db="EMBL/GenBank/DDBJ databases">
        <title>Genome of toxic invasive species Heracleum sosnowskyi carries increased number of genes despite the absence of recent whole-genome duplications.</title>
        <authorList>
            <person name="Schelkunov M."/>
            <person name="Shtratnikova V."/>
            <person name="Makarenko M."/>
            <person name="Klepikova A."/>
            <person name="Omelchenko D."/>
            <person name="Novikova G."/>
            <person name="Obukhova E."/>
            <person name="Bogdanov V."/>
            <person name="Penin A."/>
            <person name="Logacheva M."/>
        </authorList>
    </citation>
    <scope>NUCLEOTIDE SEQUENCE</scope>
    <source>
        <strain evidence="1">Hsosn_3</strain>
        <tissue evidence="1">Leaf</tissue>
    </source>
</reference>
<dbReference type="EMBL" id="JAUIZM010000005">
    <property type="protein sequence ID" value="KAK1383264.1"/>
    <property type="molecule type" value="Genomic_DNA"/>
</dbReference>
<evidence type="ECO:0000313" key="2">
    <source>
        <dbReference type="Proteomes" id="UP001237642"/>
    </source>
</evidence>
<comment type="caution">
    <text evidence="1">The sequence shown here is derived from an EMBL/GenBank/DDBJ whole genome shotgun (WGS) entry which is preliminary data.</text>
</comment>
<organism evidence="1 2">
    <name type="scientific">Heracleum sosnowskyi</name>
    <dbReference type="NCBI Taxonomy" id="360622"/>
    <lineage>
        <taxon>Eukaryota</taxon>
        <taxon>Viridiplantae</taxon>
        <taxon>Streptophyta</taxon>
        <taxon>Embryophyta</taxon>
        <taxon>Tracheophyta</taxon>
        <taxon>Spermatophyta</taxon>
        <taxon>Magnoliopsida</taxon>
        <taxon>eudicotyledons</taxon>
        <taxon>Gunneridae</taxon>
        <taxon>Pentapetalae</taxon>
        <taxon>asterids</taxon>
        <taxon>campanulids</taxon>
        <taxon>Apiales</taxon>
        <taxon>Apiaceae</taxon>
        <taxon>Apioideae</taxon>
        <taxon>apioid superclade</taxon>
        <taxon>Tordylieae</taxon>
        <taxon>Tordyliinae</taxon>
        <taxon>Heracleum</taxon>
    </lineage>
</organism>
<reference evidence="1" key="2">
    <citation type="submission" date="2023-05" db="EMBL/GenBank/DDBJ databases">
        <authorList>
            <person name="Schelkunov M.I."/>
        </authorList>
    </citation>
    <scope>NUCLEOTIDE SEQUENCE</scope>
    <source>
        <strain evidence="1">Hsosn_3</strain>
        <tissue evidence="1">Leaf</tissue>
    </source>
</reference>
<accession>A0AAD8IDZ4</accession>
<name>A0AAD8IDZ4_9APIA</name>
<evidence type="ECO:0000313" key="1">
    <source>
        <dbReference type="EMBL" id="KAK1383264.1"/>
    </source>
</evidence>
<proteinExistence type="predicted"/>
<protein>
    <submittedName>
        <fullName evidence="1">Uncharacterized protein</fullName>
    </submittedName>
</protein>
<dbReference type="AlphaFoldDB" id="A0AAD8IDZ4"/>
<sequence length="153" mass="18225">MAIHRDPMKEMEERFASVTIEEDEQGWLSYIGDTEAWSDIDMRWFLVGRFLTELTIDFQVMQHKIASLWRPEKGLYVKPLDGKSEKFCDKLFDTPLEQLEKPYGVWMRADSRRKTHTIGSKWLRQGGGFRHRRWWQVVEKDQAEKMEEMGVPA</sequence>
<keyword evidence="2" id="KW-1185">Reference proteome</keyword>